<dbReference type="STRING" id="1255043.TVNIR_0375"/>
<evidence type="ECO:0000259" key="3">
    <source>
        <dbReference type="Pfam" id="PF00483"/>
    </source>
</evidence>
<dbReference type="InterPro" id="IPR005835">
    <property type="entry name" value="NTP_transferase_dom"/>
</dbReference>
<proteinExistence type="predicted"/>
<feature type="domain" description="Nucleotidyl transferase" evidence="3">
    <location>
        <begin position="1"/>
        <end position="114"/>
    </location>
</feature>
<dbReference type="OrthoDB" id="9788272at2"/>
<sequence>MILAAGRGERMRPLTDHTPKPLLEAGGATLIEHGIRRLYTAGYREVVINVAHLGDRIVERVGDGSRFGIRIRYSHEPPGALETAGGIREALDWLSPGAFLVLNADIWCDHPLTPPLLGQDTLAHLVLVDNPGHHPNGDFALNDDGRVSLAGVPRHTFSGIGWYRPELFAALPRGRCPLSPVLRSAIAAGAVSGERYRGTWIDVGTPERLHALDAALRTEGTLAAGQKKPGLRRVKAP</sequence>
<evidence type="ECO:0000313" key="4">
    <source>
        <dbReference type="EMBL" id="AGA32083.1"/>
    </source>
</evidence>
<dbReference type="AlphaFoldDB" id="L0DSU3"/>
<dbReference type="RefSeq" id="WP_015257238.1">
    <property type="nucleotide sequence ID" value="NC_019902.2"/>
</dbReference>
<keyword evidence="5" id="KW-1185">Reference proteome</keyword>
<reference evidence="4" key="1">
    <citation type="submission" date="2015-12" db="EMBL/GenBank/DDBJ databases">
        <authorList>
            <person name="Tikhonova T.V."/>
            <person name="Pavlov A.R."/>
            <person name="Beletsky A.V."/>
            <person name="Mardanov A.V."/>
            <person name="Sorokin D.Y."/>
            <person name="Ravin N.V."/>
            <person name="Popov V.O."/>
        </authorList>
    </citation>
    <scope>NUCLEOTIDE SEQUENCE</scope>
    <source>
        <strain evidence="4">DSM 14787</strain>
    </source>
</reference>
<evidence type="ECO:0000256" key="2">
    <source>
        <dbReference type="ARBA" id="ARBA00022695"/>
    </source>
</evidence>
<dbReference type="InterPro" id="IPR029044">
    <property type="entry name" value="Nucleotide-diphossugar_trans"/>
</dbReference>
<dbReference type="PATRIC" id="fig|1255043.3.peg.376"/>
<dbReference type="SUPFAM" id="SSF53448">
    <property type="entry name" value="Nucleotide-diphospho-sugar transferases"/>
    <property type="match status" value="1"/>
</dbReference>
<dbReference type="PANTHER" id="PTHR43584:SF8">
    <property type="entry name" value="N-ACETYLMURAMATE ALPHA-1-PHOSPHATE URIDYLYLTRANSFERASE"/>
    <property type="match status" value="1"/>
</dbReference>
<dbReference type="CDD" id="cd06422">
    <property type="entry name" value="NTP_transferase_like_1"/>
    <property type="match status" value="1"/>
</dbReference>
<dbReference type="EMBL" id="CP003989">
    <property type="protein sequence ID" value="AGA32083.1"/>
    <property type="molecule type" value="Genomic_DNA"/>
</dbReference>
<name>L0DSU3_THIND</name>
<dbReference type="eggNOG" id="COG1208">
    <property type="taxonomic scope" value="Bacteria"/>
</dbReference>
<gene>
    <name evidence="4" type="ordered locus">TVNIR_0375</name>
</gene>
<dbReference type="HOGENOM" id="CLU_029499_2_1_6"/>
<keyword evidence="1 4" id="KW-0808">Transferase</keyword>
<evidence type="ECO:0000256" key="1">
    <source>
        <dbReference type="ARBA" id="ARBA00022679"/>
    </source>
</evidence>
<organism evidence="4 5">
    <name type="scientific">Thioalkalivibrio nitratireducens (strain DSM 14787 / UNIQEM 213 / ALEN2)</name>
    <dbReference type="NCBI Taxonomy" id="1255043"/>
    <lineage>
        <taxon>Bacteria</taxon>
        <taxon>Pseudomonadati</taxon>
        <taxon>Pseudomonadota</taxon>
        <taxon>Gammaproteobacteria</taxon>
        <taxon>Chromatiales</taxon>
        <taxon>Ectothiorhodospiraceae</taxon>
        <taxon>Thioalkalivibrio</taxon>
    </lineage>
</organism>
<dbReference type="NCBIfam" id="NF045761">
    <property type="entry name" value="NAMPUrTaseMurU"/>
    <property type="match status" value="1"/>
</dbReference>
<dbReference type="Pfam" id="PF00483">
    <property type="entry name" value="NTP_transferase"/>
    <property type="match status" value="1"/>
</dbReference>
<dbReference type="PANTHER" id="PTHR43584">
    <property type="entry name" value="NUCLEOTIDYL TRANSFERASE"/>
    <property type="match status" value="1"/>
</dbReference>
<dbReference type="Gene3D" id="3.90.550.10">
    <property type="entry name" value="Spore Coat Polysaccharide Biosynthesis Protein SpsA, Chain A"/>
    <property type="match status" value="1"/>
</dbReference>
<dbReference type="InterPro" id="IPR054790">
    <property type="entry name" value="MurU"/>
</dbReference>
<dbReference type="InterPro" id="IPR050065">
    <property type="entry name" value="GlmU-like"/>
</dbReference>
<dbReference type="GO" id="GO:0016779">
    <property type="term" value="F:nucleotidyltransferase activity"/>
    <property type="evidence" value="ECO:0007669"/>
    <property type="project" value="UniProtKB-KW"/>
</dbReference>
<dbReference type="KEGG" id="tni:TVNIR_0375"/>
<dbReference type="Proteomes" id="UP000010809">
    <property type="component" value="Chromosome"/>
</dbReference>
<keyword evidence="2" id="KW-0548">Nucleotidyltransferase</keyword>
<accession>L0DSU3</accession>
<protein>
    <submittedName>
        <fullName evidence="4">Nucleotidyl transferase</fullName>
    </submittedName>
</protein>
<evidence type="ECO:0000313" key="5">
    <source>
        <dbReference type="Proteomes" id="UP000010809"/>
    </source>
</evidence>